<dbReference type="OMA" id="REYRFCL"/>
<sequence length="285" mass="31418">MEDDSSPLRSPGEDKYISPPESPPDHDDIPPDNSLSKAIVPVDFYSRGSSPIEDKKPVPLPHDEPRNIPSPVVVVNRSTREELPVVTKVDPGGRDGLAGRGAGGDATEDGHGGERRSKAVLSILRRSRREVMVKRAALGFRICAAVFCLVSFSVMASDKTQGWSGDSFYRYKEYRYCVSVSVIAFVYAGFQAYALSYHLITGKYVIRHALRCLLDFSIDQILTYLLISASSSAATRVDDWVSNWGKDEFTKMASASIAMSFLAFVAFAFSSLISGYHLCTRYSYT</sequence>
<dbReference type="Pfam" id="PF04535">
    <property type="entry name" value="CASP_dom"/>
    <property type="match status" value="1"/>
</dbReference>
<keyword evidence="6 8" id="KW-1133">Transmembrane helix</keyword>
<evidence type="ECO:0000256" key="3">
    <source>
        <dbReference type="ARBA" id="ARBA00011489"/>
    </source>
</evidence>
<feature type="compositionally biased region" description="Gly residues" evidence="9">
    <location>
        <begin position="94"/>
        <end position="104"/>
    </location>
</feature>
<feature type="transmembrane region" description="Helical" evidence="8">
    <location>
        <begin position="253"/>
        <end position="279"/>
    </location>
</feature>
<evidence type="ECO:0000256" key="1">
    <source>
        <dbReference type="ARBA" id="ARBA00004651"/>
    </source>
</evidence>
<dbReference type="GeneID" id="104587200"/>
<feature type="region of interest" description="Disordered" evidence="9">
    <location>
        <begin position="1"/>
        <end position="70"/>
    </location>
</feature>
<dbReference type="eggNOG" id="ENOG502QW75">
    <property type="taxonomic scope" value="Eukaryota"/>
</dbReference>
<dbReference type="PANTHER" id="PTHR33573:SF50">
    <property type="entry name" value="CASP-LIKE PROTEIN 4A3"/>
    <property type="match status" value="1"/>
</dbReference>
<protein>
    <recommendedName>
        <fullName evidence="8">CASP-like protein</fullName>
    </recommendedName>
</protein>
<gene>
    <name evidence="11" type="primary">LOC104587200</name>
</gene>
<evidence type="ECO:0000313" key="10">
    <source>
        <dbReference type="Proteomes" id="UP000189703"/>
    </source>
</evidence>
<dbReference type="FunCoup" id="A0A1U7YS21">
    <property type="interactions" value="293"/>
</dbReference>
<dbReference type="InterPro" id="IPR006702">
    <property type="entry name" value="CASP_dom"/>
</dbReference>
<feature type="compositionally biased region" description="Basic and acidic residues" evidence="9">
    <location>
        <begin position="52"/>
        <end position="66"/>
    </location>
</feature>
<feature type="transmembrane region" description="Helical" evidence="8">
    <location>
        <begin position="136"/>
        <end position="156"/>
    </location>
</feature>
<dbReference type="RefSeq" id="XP_010243013.1">
    <property type="nucleotide sequence ID" value="XM_010244711.2"/>
</dbReference>
<dbReference type="Proteomes" id="UP000189703">
    <property type="component" value="Unplaced"/>
</dbReference>
<dbReference type="GO" id="GO:0005886">
    <property type="term" value="C:plasma membrane"/>
    <property type="evidence" value="ECO:0007669"/>
    <property type="project" value="UniProtKB-SubCell"/>
</dbReference>
<comment type="subunit">
    <text evidence="3 8">Homodimer and heterodimers.</text>
</comment>
<organism evidence="10 11">
    <name type="scientific">Nelumbo nucifera</name>
    <name type="common">Sacred lotus</name>
    <dbReference type="NCBI Taxonomy" id="4432"/>
    <lineage>
        <taxon>Eukaryota</taxon>
        <taxon>Viridiplantae</taxon>
        <taxon>Streptophyta</taxon>
        <taxon>Embryophyta</taxon>
        <taxon>Tracheophyta</taxon>
        <taxon>Spermatophyta</taxon>
        <taxon>Magnoliopsida</taxon>
        <taxon>Proteales</taxon>
        <taxon>Nelumbonaceae</taxon>
        <taxon>Nelumbo</taxon>
    </lineage>
</organism>
<keyword evidence="10" id="KW-1185">Reference proteome</keyword>
<reference evidence="11" key="1">
    <citation type="submission" date="2025-08" db="UniProtKB">
        <authorList>
            <consortium name="RefSeq"/>
        </authorList>
    </citation>
    <scope>IDENTIFICATION</scope>
</reference>
<evidence type="ECO:0000256" key="5">
    <source>
        <dbReference type="ARBA" id="ARBA00022692"/>
    </source>
</evidence>
<name>A0A1U7YS21_NELNU</name>
<keyword evidence="7 8" id="KW-0472">Membrane</keyword>
<accession>A0A1U7YS21</accession>
<feature type="transmembrane region" description="Helical" evidence="8">
    <location>
        <begin position="176"/>
        <end position="200"/>
    </location>
</feature>
<evidence type="ECO:0000313" key="11">
    <source>
        <dbReference type="RefSeq" id="XP_010243013.1"/>
    </source>
</evidence>
<comment type="similarity">
    <text evidence="2 8">Belongs to the Casparian strip membrane proteins (CASP) family.</text>
</comment>
<feature type="region of interest" description="Disordered" evidence="9">
    <location>
        <begin position="87"/>
        <end position="114"/>
    </location>
</feature>
<comment type="subcellular location">
    <subcellularLocation>
        <location evidence="1 8">Cell membrane</location>
        <topology evidence="1 8">Multi-pass membrane protein</topology>
    </subcellularLocation>
</comment>
<dbReference type="KEGG" id="nnu:104587200"/>
<evidence type="ECO:0000256" key="6">
    <source>
        <dbReference type="ARBA" id="ARBA00022989"/>
    </source>
</evidence>
<dbReference type="PANTHER" id="PTHR33573">
    <property type="entry name" value="CASP-LIKE PROTEIN 4A4"/>
    <property type="match status" value="1"/>
</dbReference>
<dbReference type="OrthoDB" id="672180at2759"/>
<evidence type="ECO:0000256" key="7">
    <source>
        <dbReference type="ARBA" id="ARBA00023136"/>
    </source>
</evidence>
<evidence type="ECO:0000256" key="2">
    <source>
        <dbReference type="ARBA" id="ARBA00007651"/>
    </source>
</evidence>
<feature type="transmembrane region" description="Helical" evidence="8">
    <location>
        <begin position="212"/>
        <end position="233"/>
    </location>
</feature>
<evidence type="ECO:0000256" key="9">
    <source>
        <dbReference type="SAM" id="MobiDB-lite"/>
    </source>
</evidence>
<dbReference type="AlphaFoldDB" id="A0A1U7YS21"/>
<keyword evidence="4 8" id="KW-1003">Cell membrane</keyword>
<proteinExistence type="inferred from homology"/>
<evidence type="ECO:0000256" key="4">
    <source>
        <dbReference type="ARBA" id="ARBA00022475"/>
    </source>
</evidence>
<keyword evidence="5 8" id="KW-0812">Transmembrane</keyword>
<evidence type="ECO:0000256" key="8">
    <source>
        <dbReference type="RuleBase" id="RU361233"/>
    </source>
</evidence>